<feature type="transmembrane region" description="Helical" evidence="9">
    <location>
        <begin position="292"/>
        <end position="312"/>
    </location>
</feature>
<feature type="domain" description="Wax synthase" evidence="10">
    <location>
        <begin position="182"/>
        <end position="268"/>
    </location>
</feature>
<evidence type="ECO:0000256" key="5">
    <source>
        <dbReference type="ARBA" id="ARBA00022989"/>
    </source>
</evidence>
<evidence type="ECO:0000256" key="7">
    <source>
        <dbReference type="ARBA" id="ARBA00023136"/>
    </source>
</evidence>
<reference evidence="11" key="1">
    <citation type="submission" date="2016-02" db="EMBL/GenBank/DDBJ databases">
        <title>WGS assembly of Manihot esculenta.</title>
        <authorList>
            <person name="Bredeson J.V."/>
            <person name="Prochnik S.E."/>
            <person name="Lyons J.B."/>
            <person name="Schmutz J."/>
            <person name="Grimwood J."/>
            <person name="Vrebalov J."/>
            <person name="Bart R.S."/>
            <person name="Amuge T."/>
            <person name="Ferguson M.E."/>
            <person name="Green R."/>
            <person name="Putnam N."/>
            <person name="Stites J."/>
            <person name="Rounsley S."/>
            <person name="Rokhsar D.S."/>
        </authorList>
    </citation>
    <scope>NUCLEOTIDE SEQUENCE [LARGE SCALE GENOMIC DNA]</scope>
    <source>
        <tissue evidence="11">Leaf</tissue>
    </source>
</reference>
<comment type="similarity">
    <text evidence="2">Belongs to the wax synthase family.</text>
</comment>
<feature type="transmembrane region" description="Helical" evidence="9">
    <location>
        <begin position="159"/>
        <end position="179"/>
    </location>
</feature>
<dbReference type="OrthoDB" id="1077582at2759"/>
<dbReference type="Pfam" id="PF13813">
    <property type="entry name" value="MBOAT_2"/>
    <property type="match status" value="1"/>
</dbReference>
<proteinExistence type="inferred from homology"/>
<feature type="transmembrane region" description="Helical" evidence="9">
    <location>
        <begin position="32"/>
        <end position="51"/>
    </location>
</feature>
<evidence type="ECO:0000256" key="3">
    <source>
        <dbReference type="ARBA" id="ARBA00022679"/>
    </source>
</evidence>
<gene>
    <name evidence="11" type="ORF">MANES_12G127200</name>
</gene>
<dbReference type="InterPro" id="IPR032805">
    <property type="entry name" value="Wax_synthase_dom"/>
</dbReference>
<dbReference type="PIRSF" id="PIRSF037006">
    <property type="entry name" value="Wax_synthase"/>
    <property type="match status" value="1"/>
</dbReference>
<dbReference type="GO" id="GO:0016020">
    <property type="term" value="C:membrane"/>
    <property type="evidence" value="ECO:0007669"/>
    <property type="project" value="UniProtKB-SubCell"/>
</dbReference>
<dbReference type="GO" id="GO:0006629">
    <property type="term" value="P:lipid metabolic process"/>
    <property type="evidence" value="ECO:0007669"/>
    <property type="project" value="UniProtKB-KW"/>
</dbReference>
<evidence type="ECO:0000256" key="6">
    <source>
        <dbReference type="ARBA" id="ARBA00023098"/>
    </source>
</evidence>
<evidence type="ECO:0000256" key="4">
    <source>
        <dbReference type="ARBA" id="ARBA00022692"/>
    </source>
</evidence>
<keyword evidence="4 9" id="KW-0812">Transmembrane</keyword>
<name>A0A2C9UW30_MANES</name>
<dbReference type="PANTHER" id="PTHR31595:SF40">
    <property type="entry name" value="WAX SYNTHASE DOMAIN-CONTAINING PROTEIN"/>
    <property type="match status" value="1"/>
</dbReference>
<dbReference type="InterPro" id="IPR044851">
    <property type="entry name" value="Wax_synthase"/>
</dbReference>
<evidence type="ECO:0000256" key="2">
    <source>
        <dbReference type="ARBA" id="ARBA00007282"/>
    </source>
</evidence>
<dbReference type="OMA" id="ERWWCAR"/>
<sequence length="353" mass="40065">MENEISNFIKTWLTVLISLYYCYGLGQRIPKGTSRFFCLLPVISLFLYLPLHLSTMHLGGPTAFFIAWLANFKLLLFAFGKGPLSSSLSLAHFVAVACLPIKLQQISFPKSAKMFQDGEKSSLNYTIKSLLLALLIHVYRYEDHINPKTVPFLYCLQVYLSLELLLAIMGTLALVLLGLELEPQFNEPYFSSSLQDFWGRRWNLTVCGILRPTIYEPTRNIATCLMGRYWAPIPAVLGTFIVSGLMHELIFYYLGREKPTWELTCFFLLHGVCLAIEVALKKAFARSWQLPRQISGPLTIGFVIVTGFWLFLPSLQRCKAFERSSIEYAAAVEFLKNASQDIQNFVIPTLALV</sequence>
<keyword evidence="5 9" id="KW-1133">Transmembrane helix</keyword>
<feature type="transmembrane region" description="Helical" evidence="9">
    <location>
        <begin position="229"/>
        <end position="254"/>
    </location>
</feature>
<feature type="transmembrane region" description="Helical" evidence="9">
    <location>
        <begin position="84"/>
        <end position="101"/>
    </location>
</feature>
<accession>A0A2C9UW30</accession>
<evidence type="ECO:0000256" key="9">
    <source>
        <dbReference type="SAM" id="Phobius"/>
    </source>
</evidence>
<evidence type="ECO:0000256" key="8">
    <source>
        <dbReference type="ARBA" id="ARBA00023315"/>
    </source>
</evidence>
<feature type="transmembrane region" description="Helical" evidence="9">
    <location>
        <begin position="260"/>
        <end position="280"/>
    </location>
</feature>
<feature type="transmembrane region" description="Helical" evidence="9">
    <location>
        <begin position="7"/>
        <end position="26"/>
    </location>
</feature>
<evidence type="ECO:0000259" key="10">
    <source>
        <dbReference type="Pfam" id="PF13813"/>
    </source>
</evidence>
<evidence type="ECO:0000256" key="1">
    <source>
        <dbReference type="ARBA" id="ARBA00004141"/>
    </source>
</evidence>
<dbReference type="GO" id="GO:0008374">
    <property type="term" value="F:O-acyltransferase activity"/>
    <property type="evidence" value="ECO:0007669"/>
    <property type="project" value="InterPro"/>
</dbReference>
<dbReference type="PANTHER" id="PTHR31595">
    <property type="entry name" value="LONG-CHAIN-ALCOHOL O-FATTY-ACYLTRANSFERASE 3-RELATED"/>
    <property type="match status" value="1"/>
</dbReference>
<dbReference type="AlphaFoldDB" id="A0A2C9UW30"/>
<organism evidence="11">
    <name type="scientific">Manihot esculenta</name>
    <name type="common">Cassava</name>
    <name type="synonym">Jatropha manihot</name>
    <dbReference type="NCBI Taxonomy" id="3983"/>
    <lineage>
        <taxon>Eukaryota</taxon>
        <taxon>Viridiplantae</taxon>
        <taxon>Streptophyta</taxon>
        <taxon>Embryophyta</taxon>
        <taxon>Tracheophyta</taxon>
        <taxon>Spermatophyta</taxon>
        <taxon>Magnoliopsida</taxon>
        <taxon>eudicotyledons</taxon>
        <taxon>Gunneridae</taxon>
        <taxon>Pentapetalae</taxon>
        <taxon>rosids</taxon>
        <taxon>fabids</taxon>
        <taxon>Malpighiales</taxon>
        <taxon>Euphorbiaceae</taxon>
        <taxon>Crotonoideae</taxon>
        <taxon>Manihoteae</taxon>
        <taxon>Manihot</taxon>
    </lineage>
</organism>
<dbReference type="STRING" id="3983.A0A2C9UW30"/>
<dbReference type="EMBL" id="CM004398">
    <property type="protein sequence ID" value="OAY35750.1"/>
    <property type="molecule type" value="Genomic_DNA"/>
</dbReference>
<keyword evidence="7 9" id="KW-0472">Membrane</keyword>
<dbReference type="InterPro" id="IPR017088">
    <property type="entry name" value="Wax_synthase_Magnoliopsida"/>
</dbReference>
<protein>
    <recommendedName>
        <fullName evidence="10">Wax synthase domain-containing protein</fullName>
    </recommendedName>
</protein>
<keyword evidence="6" id="KW-0443">Lipid metabolism</keyword>
<evidence type="ECO:0000313" key="11">
    <source>
        <dbReference type="EMBL" id="OAY35750.1"/>
    </source>
</evidence>
<keyword evidence="8" id="KW-0012">Acyltransferase</keyword>
<keyword evidence="3" id="KW-0808">Transferase</keyword>
<comment type="subcellular location">
    <subcellularLocation>
        <location evidence="1">Membrane</location>
        <topology evidence="1">Multi-pass membrane protein</topology>
    </subcellularLocation>
</comment>